<dbReference type="InterPro" id="IPR036412">
    <property type="entry name" value="HAD-like_sf"/>
</dbReference>
<name>A0A448L262_9BACT</name>
<dbReference type="Gene3D" id="1.10.150.240">
    <property type="entry name" value="Putative phosphatase, domain 2"/>
    <property type="match status" value="1"/>
</dbReference>
<dbReference type="GeneID" id="85010980"/>
<dbReference type="SFLD" id="SFLDG01129">
    <property type="entry name" value="C1.5:_HAD__Beta-PGM__Phosphata"/>
    <property type="match status" value="1"/>
</dbReference>
<sequence>MPMNLKPFKVIAIDADDTLWDCQSHFDNAEAAYCQLLADYNDAKHISDALFETEKLNMPSLGFGTKAFTLSLLETAIKVSGGSLSGKVVAEILQLGKALLSFPTTPLPGVEDTLIALNERKGGEDYRLVVFTKGELQDQENKLKRSGLANYFDDVVVVADKTEEEYRHLCVNNEIRPSELLMIGNSFKSDIAPALAIGAYAVHVPFSVAWKMELAETFDHERLTTIENFKDLIASPNLS</sequence>
<dbReference type="Pfam" id="PF00702">
    <property type="entry name" value="Hydrolase"/>
    <property type="match status" value="1"/>
</dbReference>
<evidence type="ECO:0000313" key="3">
    <source>
        <dbReference type="Proteomes" id="UP000274578"/>
    </source>
</evidence>
<dbReference type="InterPro" id="IPR051540">
    <property type="entry name" value="S-2-haloacid_dehalogenase"/>
</dbReference>
<dbReference type="PANTHER" id="PTHR43316:SF8">
    <property type="entry name" value="HAD FAMILY HYDROLASE"/>
    <property type="match status" value="1"/>
</dbReference>
<dbReference type="SUPFAM" id="SSF56784">
    <property type="entry name" value="HAD-like"/>
    <property type="match status" value="1"/>
</dbReference>
<reference evidence="2 3" key="1">
    <citation type="submission" date="2018-12" db="EMBL/GenBank/DDBJ databases">
        <authorList>
            <consortium name="Pathogen Informatics"/>
        </authorList>
    </citation>
    <scope>NUCLEOTIDE SEQUENCE [LARGE SCALE GENOMIC DNA]</scope>
    <source>
        <strain evidence="2 3">NCTC13071</strain>
    </source>
</reference>
<dbReference type="RefSeq" id="WP_018921055.1">
    <property type="nucleotide sequence ID" value="NZ_CAJPPY010000008.1"/>
</dbReference>
<dbReference type="Gene3D" id="3.40.50.1000">
    <property type="entry name" value="HAD superfamily/HAD-like"/>
    <property type="match status" value="1"/>
</dbReference>
<dbReference type="PANTHER" id="PTHR43316">
    <property type="entry name" value="HYDROLASE, HALOACID DELAHOGENASE-RELATED"/>
    <property type="match status" value="1"/>
</dbReference>
<dbReference type="InterPro" id="IPR023214">
    <property type="entry name" value="HAD_sf"/>
</dbReference>
<keyword evidence="1" id="KW-0378">Hydrolase</keyword>
<dbReference type="InterPro" id="IPR023198">
    <property type="entry name" value="PGP-like_dom2"/>
</dbReference>
<dbReference type="KEGG" id="poc:NCTC13071_00050"/>
<evidence type="ECO:0000256" key="1">
    <source>
        <dbReference type="ARBA" id="ARBA00022801"/>
    </source>
</evidence>
<accession>A0A448L262</accession>
<dbReference type="EMBL" id="LR134384">
    <property type="protein sequence ID" value="VEH14085.1"/>
    <property type="molecule type" value="Genomic_DNA"/>
</dbReference>
<dbReference type="Proteomes" id="UP000274578">
    <property type="component" value="Chromosome 1"/>
</dbReference>
<protein>
    <submittedName>
        <fullName evidence="2">Phosphoglycolate phosphatase</fullName>
    </submittedName>
</protein>
<evidence type="ECO:0000313" key="2">
    <source>
        <dbReference type="EMBL" id="VEH14085.1"/>
    </source>
</evidence>
<proteinExistence type="predicted"/>
<dbReference type="AlphaFoldDB" id="A0A448L262"/>
<gene>
    <name evidence="2" type="ORF">NCTC13071_00050</name>
</gene>
<dbReference type="GO" id="GO:0016787">
    <property type="term" value="F:hydrolase activity"/>
    <property type="evidence" value="ECO:0007669"/>
    <property type="project" value="UniProtKB-KW"/>
</dbReference>
<dbReference type="SFLD" id="SFLDS00003">
    <property type="entry name" value="Haloacid_Dehalogenase"/>
    <property type="match status" value="1"/>
</dbReference>
<organism evidence="2 3">
    <name type="scientific">Segatella oris</name>
    <dbReference type="NCBI Taxonomy" id="28135"/>
    <lineage>
        <taxon>Bacteria</taxon>
        <taxon>Pseudomonadati</taxon>
        <taxon>Bacteroidota</taxon>
        <taxon>Bacteroidia</taxon>
        <taxon>Bacteroidales</taxon>
        <taxon>Prevotellaceae</taxon>
        <taxon>Segatella</taxon>
    </lineage>
</organism>